<evidence type="ECO:0000313" key="3">
    <source>
        <dbReference type="Proteomes" id="UP000319383"/>
    </source>
</evidence>
<dbReference type="Pfam" id="PF13088">
    <property type="entry name" value="BNR_2"/>
    <property type="match status" value="1"/>
</dbReference>
<reference evidence="2 3" key="1">
    <citation type="submission" date="2019-02" db="EMBL/GenBank/DDBJ databases">
        <title>Deep-cultivation of Planctomycetes and their phenomic and genomic characterization uncovers novel biology.</title>
        <authorList>
            <person name="Wiegand S."/>
            <person name="Jogler M."/>
            <person name="Boedeker C."/>
            <person name="Pinto D."/>
            <person name="Vollmers J."/>
            <person name="Rivas-Marin E."/>
            <person name="Kohn T."/>
            <person name="Peeters S.H."/>
            <person name="Heuer A."/>
            <person name="Rast P."/>
            <person name="Oberbeckmann S."/>
            <person name="Bunk B."/>
            <person name="Jeske O."/>
            <person name="Meyerdierks A."/>
            <person name="Storesund J.E."/>
            <person name="Kallscheuer N."/>
            <person name="Luecker S."/>
            <person name="Lage O.M."/>
            <person name="Pohl T."/>
            <person name="Merkel B.J."/>
            <person name="Hornburger P."/>
            <person name="Mueller R.-W."/>
            <person name="Bruemmer F."/>
            <person name="Labrenz M."/>
            <person name="Spormann A.M."/>
            <person name="Op den Camp H."/>
            <person name="Overmann J."/>
            <person name="Amann R."/>
            <person name="Jetten M.S.M."/>
            <person name="Mascher T."/>
            <person name="Medema M.H."/>
            <person name="Devos D.P."/>
            <person name="Kaster A.-K."/>
            <person name="Ovreas L."/>
            <person name="Rohde M."/>
            <person name="Galperin M.Y."/>
            <person name="Jogler C."/>
        </authorList>
    </citation>
    <scope>NUCLEOTIDE SEQUENCE [LARGE SCALE GENOMIC DNA]</scope>
    <source>
        <strain evidence="2 3">Mal52</strain>
    </source>
</reference>
<dbReference type="PANTHER" id="PTHR43752">
    <property type="entry name" value="BNR/ASP-BOX REPEAT FAMILY PROTEIN"/>
    <property type="match status" value="1"/>
</dbReference>
<feature type="domain" description="Sialidase" evidence="1">
    <location>
        <begin position="73"/>
        <end position="340"/>
    </location>
</feature>
<dbReference type="PANTHER" id="PTHR43752:SF2">
    <property type="entry name" value="BNR_ASP-BOX REPEAT FAMILY PROTEIN"/>
    <property type="match status" value="1"/>
</dbReference>
<dbReference type="Gene3D" id="2.120.10.10">
    <property type="match status" value="1"/>
</dbReference>
<dbReference type="SUPFAM" id="SSF50939">
    <property type="entry name" value="Sialidases"/>
    <property type="match status" value="1"/>
</dbReference>
<dbReference type="Proteomes" id="UP000319383">
    <property type="component" value="Chromosome"/>
</dbReference>
<dbReference type="KEGG" id="sdyn:Mal52_27060"/>
<proteinExistence type="predicted"/>
<organism evidence="2 3">
    <name type="scientific">Symmachiella dynata</name>
    <dbReference type="NCBI Taxonomy" id="2527995"/>
    <lineage>
        <taxon>Bacteria</taxon>
        <taxon>Pseudomonadati</taxon>
        <taxon>Planctomycetota</taxon>
        <taxon>Planctomycetia</taxon>
        <taxon>Planctomycetales</taxon>
        <taxon>Planctomycetaceae</taxon>
        <taxon>Symmachiella</taxon>
    </lineage>
</organism>
<evidence type="ECO:0000259" key="1">
    <source>
        <dbReference type="Pfam" id="PF13088"/>
    </source>
</evidence>
<dbReference type="InterPro" id="IPR011040">
    <property type="entry name" value="Sialidase"/>
</dbReference>
<protein>
    <recommendedName>
        <fullName evidence="1">Sialidase domain-containing protein</fullName>
    </recommendedName>
</protein>
<dbReference type="AlphaFoldDB" id="A0A517ZP26"/>
<accession>A0A517ZP26</accession>
<gene>
    <name evidence="2" type="ORF">Mal52_27060</name>
</gene>
<keyword evidence="3" id="KW-1185">Reference proteome</keyword>
<evidence type="ECO:0000313" key="2">
    <source>
        <dbReference type="EMBL" id="QDU44228.1"/>
    </source>
</evidence>
<dbReference type="CDD" id="cd15482">
    <property type="entry name" value="Sialidase_non-viral"/>
    <property type="match status" value="1"/>
</dbReference>
<name>A0A517ZP26_9PLAN</name>
<dbReference type="EMBL" id="CP036276">
    <property type="protein sequence ID" value="QDU44228.1"/>
    <property type="molecule type" value="Genomic_DNA"/>
</dbReference>
<sequence>MPARMGSLKGDVMMGLQQRLSTLIGAVVMGVALFSGAQAAEQQPGVLKEEFIYETAPFPSCHASTIVETDTGLVTAWFAGKHEKNPDVGIWVSRQEDGKWTPPVEVANGIQYAGKRHPCWNPVLFQPKEGPLLLFYKVGPDPRTWWGMLTTSADGGKTWDQPRRLPEGIDGPVKNKPIQLANGDILCGSSTEYDGWRVHFERTSDLGKTWERVGPINDGKEFNAIQPSILTYEDGRMQVLCRSREKVITQSWSEDGGETWSKMTATELPNPNSGTDAVTLADGRQILIYNHSIRGGRGRGLLNVAVSEDGKNWKAALVLEDEKGEFSYPAVIQTADGLVHFTYTYQRKKVKHVVADPSKFVLHDIVDGKLPD</sequence>
<dbReference type="InterPro" id="IPR036278">
    <property type="entry name" value="Sialidase_sf"/>
</dbReference>